<protein>
    <recommendedName>
        <fullName evidence="9">ADP-dependent glucokinase</fullName>
    </recommendedName>
</protein>
<keyword evidence="5" id="KW-0460">Magnesium</keyword>
<evidence type="ECO:0000256" key="5">
    <source>
        <dbReference type="ARBA" id="ARBA00022842"/>
    </source>
</evidence>
<dbReference type="EMBL" id="DUIH01000009">
    <property type="protein sequence ID" value="HIH69320.1"/>
    <property type="molecule type" value="Genomic_DNA"/>
</dbReference>
<dbReference type="GO" id="GO:0016773">
    <property type="term" value="F:phosphotransferase activity, alcohol group as acceptor"/>
    <property type="evidence" value="ECO:0007669"/>
    <property type="project" value="InterPro"/>
</dbReference>
<keyword evidence="6" id="KW-0324">Glycolysis</keyword>
<evidence type="ECO:0000256" key="2">
    <source>
        <dbReference type="ARBA" id="ARBA00022679"/>
    </source>
</evidence>
<dbReference type="Pfam" id="PF04587">
    <property type="entry name" value="ADP_PFK_GK"/>
    <property type="match status" value="1"/>
</dbReference>
<dbReference type="InterPro" id="IPR029056">
    <property type="entry name" value="Ribokinase-like"/>
</dbReference>
<proteinExistence type="predicted"/>
<dbReference type="RefSeq" id="WP_042685541.1">
    <property type="nucleotide sequence ID" value="NZ_DUIH01000009.1"/>
</dbReference>
<dbReference type="PANTHER" id="PTHR21208:SF1">
    <property type="entry name" value="ADP-DEPENDENT GLUCOKINASE"/>
    <property type="match status" value="1"/>
</dbReference>
<evidence type="ECO:0000313" key="7">
    <source>
        <dbReference type="EMBL" id="HIH69320.1"/>
    </source>
</evidence>
<evidence type="ECO:0008006" key="9">
    <source>
        <dbReference type="Google" id="ProtNLM"/>
    </source>
</evidence>
<dbReference type="GO" id="GO:0016301">
    <property type="term" value="F:kinase activity"/>
    <property type="evidence" value="ECO:0007669"/>
    <property type="project" value="UniProtKB-KW"/>
</dbReference>
<dbReference type="InterPro" id="IPR007666">
    <property type="entry name" value="ADP_PFK/GK"/>
</dbReference>
<keyword evidence="4" id="KW-0418">Kinase</keyword>
<sequence length="387" mass="41912">MFVCAFNTNIDHVVRLSGNMVEALCRDVGCDFETPPSSIEDEADVLSALLHCMRKGVGREVVIDDPAPIERLGLSGVDRLGGNAANSAAGLAALGCPALLNVAAPSRRQMALIPSGVHVPLDAHSEIDLVHSVLEFTRGDVVHIGSERVVVPESDRLIITYDPLNTRMVVSKAFEEELLEGLEGVSAALASGFHLLKRRRDAHEVVALLRRVHALRPELRIHSELGSPADVGVLKDVLSSLRGVLFSISMNEQEATELFGGSWSSVEARQRMHEFFEHMEMHTLCVHSTHVVYCMSREPEVAERAAQLGARCAGVLALCGHVSRDNLDIPLATSVKGMRTIAHLSPLEWDGHVEVLVPTYHVEHRATSTGLGDAFTAGFLKVLGESS</sequence>
<comment type="caution">
    <text evidence="7">The sequence shown here is derived from an EMBL/GenBank/DDBJ whole genome shotgun (WGS) entry which is preliminary data.</text>
</comment>
<gene>
    <name evidence="7" type="ORF">HA299_01670</name>
</gene>
<evidence type="ECO:0000256" key="1">
    <source>
        <dbReference type="ARBA" id="ARBA00022490"/>
    </source>
</evidence>
<dbReference type="PANTHER" id="PTHR21208">
    <property type="entry name" value="ADP-DEPENDENT GLUCOKINASE"/>
    <property type="match status" value="1"/>
</dbReference>
<dbReference type="GO" id="GO:0006096">
    <property type="term" value="P:glycolytic process"/>
    <property type="evidence" value="ECO:0007669"/>
    <property type="project" value="UniProtKB-KW"/>
</dbReference>
<name>A0A832VZH3_9EURY</name>
<keyword evidence="1" id="KW-0963">Cytoplasm</keyword>
<keyword evidence="3" id="KW-0479">Metal-binding</keyword>
<evidence type="ECO:0000313" key="8">
    <source>
        <dbReference type="Proteomes" id="UP000600363"/>
    </source>
</evidence>
<evidence type="ECO:0000256" key="3">
    <source>
        <dbReference type="ARBA" id="ARBA00022723"/>
    </source>
</evidence>
<dbReference type="GO" id="GO:0046872">
    <property type="term" value="F:metal ion binding"/>
    <property type="evidence" value="ECO:0007669"/>
    <property type="project" value="UniProtKB-KW"/>
</dbReference>
<dbReference type="AlphaFoldDB" id="A0A832VZH3"/>
<organism evidence="7 8">
    <name type="scientific">Methermicoccus shengliensis</name>
    <dbReference type="NCBI Taxonomy" id="660064"/>
    <lineage>
        <taxon>Archaea</taxon>
        <taxon>Methanobacteriati</taxon>
        <taxon>Methanobacteriota</taxon>
        <taxon>Stenosarchaea group</taxon>
        <taxon>Methanomicrobia</taxon>
        <taxon>Methanosarcinales</taxon>
        <taxon>Methermicoccaceae</taxon>
        <taxon>Methermicoccus</taxon>
    </lineage>
</organism>
<dbReference type="Proteomes" id="UP000600363">
    <property type="component" value="Unassembled WGS sequence"/>
</dbReference>
<dbReference type="Gene3D" id="3.40.1190.20">
    <property type="match status" value="1"/>
</dbReference>
<evidence type="ECO:0000256" key="6">
    <source>
        <dbReference type="ARBA" id="ARBA00023152"/>
    </source>
</evidence>
<reference evidence="7" key="1">
    <citation type="journal article" date="2020" name="bioRxiv">
        <title>A rank-normalized archaeal taxonomy based on genome phylogeny resolves widespread incomplete and uneven classifications.</title>
        <authorList>
            <person name="Rinke C."/>
            <person name="Chuvochina M."/>
            <person name="Mussig A.J."/>
            <person name="Chaumeil P.-A."/>
            <person name="Waite D.W."/>
            <person name="Whitman W.B."/>
            <person name="Parks D.H."/>
            <person name="Hugenholtz P."/>
        </authorList>
    </citation>
    <scope>NUCLEOTIDE SEQUENCE</scope>
    <source>
        <strain evidence="7">UBA12518</strain>
    </source>
</reference>
<dbReference type="SUPFAM" id="SSF53613">
    <property type="entry name" value="Ribokinase-like"/>
    <property type="match status" value="1"/>
</dbReference>
<accession>A0A832VZH3</accession>
<dbReference type="PROSITE" id="PS51255">
    <property type="entry name" value="ADPK"/>
    <property type="match status" value="1"/>
</dbReference>
<evidence type="ECO:0000256" key="4">
    <source>
        <dbReference type="ARBA" id="ARBA00022777"/>
    </source>
</evidence>
<dbReference type="Gene3D" id="3.30.1110.20">
    <property type="match status" value="1"/>
</dbReference>
<keyword evidence="2" id="KW-0808">Transferase</keyword>